<evidence type="ECO:0000256" key="4">
    <source>
        <dbReference type="ARBA" id="ARBA00022737"/>
    </source>
</evidence>
<dbReference type="InterPro" id="IPR041558">
    <property type="entry name" value="MucBP_2"/>
</dbReference>
<feature type="region of interest" description="Disordered" evidence="6">
    <location>
        <begin position="742"/>
        <end position="801"/>
    </location>
</feature>
<feature type="domain" description="Gram-positive cocci surface proteins LPxTG" evidence="8">
    <location>
        <begin position="2071"/>
        <end position="2106"/>
    </location>
</feature>
<dbReference type="InterPro" id="IPR005877">
    <property type="entry name" value="YSIRK_signal_dom"/>
</dbReference>
<dbReference type="InterPro" id="IPR052506">
    <property type="entry name" value="Bact_Fn-Binding"/>
</dbReference>
<feature type="region of interest" description="Disordered" evidence="6">
    <location>
        <begin position="1554"/>
        <end position="1573"/>
    </location>
</feature>
<feature type="compositionally biased region" description="Low complexity" evidence="6">
    <location>
        <begin position="1716"/>
        <end position="1728"/>
    </location>
</feature>
<feature type="chain" id="PRO_5031198595" evidence="7">
    <location>
        <begin position="46"/>
        <end position="2106"/>
    </location>
</feature>
<dbReference type="PROSITE" id="PS50847">
    <property type="entry name" value="GRAM_POS_ANCHORING"/>
    <property type="match status" value="1"/>
</dbReference>
<reference evidence="9 10" key="1">
    <citation type="submission" date="2020-07" db="EMBL/GenBank/DDBJ databases">
        <title>Description of Limosilactobacillus balticus sp. nov., Limosilactobacillus agrestis sp. nov., Limosilactobacillus albertensis sp. nov., Limosilactobacillus rudii sp. nov., Limosilactobacillus fastidiosus sp. nov., five novel Limosilactobacillus species isolated from the vertebrate gastrointestinal tract, and proposal of 6 subspecies of Limosilactobacillus reuteri adapted to the gastrointestinal tract of specific vertebrate hosts.</title>
        <authorList>
            <person name="Li F."/>
            <person name="Cheng C."/>
            <person name="Zheng J."/>
            <person name="Quevedo R.M."/>
            <person name="Li J."/>
            <person name="Roos S."/>
            <person name="Gaenzle M.G."/>
            <person name="Walter J."/>
        </authorList>
    </citation>
    <scope>NUCLEOTIDE SEQUENCE [LARGE SCALE GENOMIC DNA]</scope>
    <source>
        <strain evidence="9 10">RRLNB_1_1</strain>
    </source>
</reference>
<dbReference type="EMBL" id="JACIVC010000052">
    <property type="protein sequence ID" value="MBB1069397.1"/>
    <property type="molecule type" value="Genomic_DNA"/>
</dbReference>
<dbReference type="Gene3D" id="3.10.20.320">
    <property type="entry name" value="Putative peptidoglycan bound protein (lpxtg motif)"/>
    <property type="match status" value="1"/>
</dbReference>
<keyword evidence="4" id="KW-0677">Repeat</keyword>
<evidence type="ECO:0000256" key="5">
    <source>
        <dbReference type="ARBA" id="ARBA00023088"/>
    </source>
</evidence>
<feature type="region of interest" description="Disordered" evidence="6">
    <location>
        <begin position="1709"/>
        <end position="1728"/>
    </location>
</feature>
<feature type="region of interest" description="Disordered" evidence="6">
    <location>
        <begin position="45"/>
        <end position="66"/>
    </location>
</feature>
<organism evidence="9 10">
    <name type="scientific">Limosilactobacillus albertensis</name>
    <dbReference type="NCBI Taxonomy" id="2759752"/>
    <lineage>
        <taxon>Bacteria</taxon>
        <taxon>Bacillati</taxon>
        <taxon>Bacillota</taxon>
        <taxon>Bacilli</taxon>
        <taxon>Lactobacillales</taxon>
        <taxon>Lactobacillaceae</taxon>
        <taxon>Limosilactobacillus</taxon>
    </lineage>
</organism>
<name>A0A7W3TR54_9LACO</name>
<keyword evidence="2" id="KW-0964">Secreted</keyword>
<evidence type="ECO:0000256" key="6">
    <source>
        <dbReference type="SAM" id="MobiDB-lite"/>
    </source>
</evidence>
<dbReference type="Pfam" id="PF00746">
    <property type="entry name" value="Gram_pos_anchor"/>
    <property type="match status" value="1"/>
</dbReference>
<dbReference type="PANTHER" id="PTHR48234">
    <property type="entry name" value="GH09231P"/>
    <property type="match status" value="1"/>
</dbReference>
<evidence type="ECO:0000313" key="9">
    <source>
        <dbReference type="EMBL" id="MBB1069397.1"/>
    </source>
</evidence>
<feature type="region of interest" description="Disordered" evidence="6">
    <location>
        <begin position="1970"/>
        <end position="2080"/>
    </location>
</feature>
<feature type="signal peptide" evidence="7">
    <location>
        <begin position="1"/>
        <end position="45"/>
    </location>
</feature>
<evidence type="ECO:0000256" key="3">
    <source>
        <dbReference type="ARBA" id="ARBA00022729"/>
    </source>
</evidence>
<dbReference type="Gene3D" id="3.10.20.470">
    <property type="match status" value="5"/>
</dbReference>
<dbReference type="Gene3D" id="2.60.40.4300">
    <property type="match status" value="6"/>
</dbReference>
<feature type="region of interest" description="Disordered" evidence="6">
    <location>
        <begin position="1269"/>
        <end position="1304"/>
    </location>
</feature>
<gene>
    <name evidence="9" type="ORF">H5S40_04415</name>
</gene>
<dbReference type="NCBIfam" id="TIGR01168">
    <property type="entry name" value="YSIRK_signal"/>
    <property type="match status" value="1"/>
</dbReference>
<dbReference type="NCBIfam" id="TIGR01167">
    <property type="entry name" value="LPXTG_anchor"/>
    <property type="match status" value="1"/>
</dbReference>
<dbReference type="Pfam" id="PF17965">
    <property type="entry name" value="MucBP_2"/>
    <property type="match status" value="5"/>
</dbReference>
<accession>A0A7W3TR54</accession>
<sequence length="2106" mass="225757">MLSHRNLQEQIKKNEPNKQRFTIKKLSVGVASVLLGVTFAGTASADTTDANSASNSGSAGAEQTDHNLVVTSASTATMKQATAANASTAPAAVVNPAGNVKTPVANDYEATVKSAASAAINDASSNAGAATSQQTPATSSATPSASQNSAASNVAQTPKTETFIPTTTPAASNAISVQGLEASKVQAPATTNENVNQVYKVNVKAVDVTTGKAPVTYSTVFNYNFRNNGAFIEEGKTGTNLYSFGMAPTGYKLLNPEVLDENFTMAGNMAKIKDKDVNLTLEYAPISPILVRYVDEDTGEVLSTSSVGGNTSSADSYAYLHGDKTSISASKFFLRAIDIPGYQLDDQATFVDTFNNIQSKGNYNYQVHTFKYKKVMDNPNPKGSQKGSGAQYGEYFGPEWNTIDPADMFTVSGVQGLTYEHDNGDLEAKMNHVIAKYNNQGYTYMGTINYHKNTDYYNWNEAQTSINLIPNKPVTVKFVDEQGNQLADSETIAFNVNNPDQTNNGINEAKNWYSAGEWHATPKTFDGYTLRTTYGADHGQFTPYKYVVTFEYAKDATAQVKYIDDVTGKQLKADDLKGYVGDEIDYSTKDSITNYESQGYTLVHDGFVPGTKYADGSNVFEVHFNHGQLPVNPDHPNKNVDPSVYAKDVKETVHYVGADAKTPADNVQTSKWSRTVTLDAVTHELVKDGKYDTDWTIVSGQKTEYDQVATPVIEGFHADKANVPATAVTQDDIETTVTYAPNGKIVPVDPTGKPIPDAPTPQYPTEPTDPTSVKPNEPVPDVPGWVPSQSTVTPTDPGKDTPVVYNQIQKADLTIVDQDNDGKQIVVKGVTTKFNADGIENTKIVFNGYADSINTLEGLGYEYVSSNFDVDQTFDNDGTNDQHFKIVMKHGTAPVNPDHPGAGYNKTDLQKDVTRTINYVNVKTGEQVAAPVNQTASFTANGTVDKVTGKLVTVENGKITGPGELTWTPAQDMKAVQSPVVDGMHVVSVSRDADHDNVASVALNHNDESYTVTVSYEENGTVEKNGQKLPVSQTIKFVDEQGNALRENNVQTSELVRNPDVVDAVTGKTITEGSWKETSHKFGVIDVPVIEGYVATVKTAGGLTATTDNPNVVTEVVYKKVGKIIPVDPTGKPIPNVPTPEYPNDPTDPTKVTPNEPVPDVPGWVPSQPTVTPTDPGKDTPVVYNQIQKADLTIVDQDNGNKQIIANGVTTKFNAKDGISGEQITFNGINDAVTALENLGYVYVNSDFKSGMEFDNDGATDQHFTISMKHGTQPVNPNEPGKPGQPINPNDPEGPKYPQGSDQVTKNVTRTIQYVDENGNKVSDSVEQPVNFTAEGVLDKVTGQWVTPLTWSGSQSVAGVKTPVVEGYHVVNVDRDGDGVNVKGVTLTHENDSYTVTVQYAKNGKIIPVDPTGKPIPNVPTPQYPTDPENPAKVTPDEPVPSIPGFVPEVPTVTPTDPGKDTPVHYTPVVNDQNAVVNYVDQDNNNAQIATSGNLTGKPGSLIDYSTAATIKQLEDQGYVLVNNGFPAGAVFDNDDNTTQTYTVVLKHGTTTFKPDKPGTPGEPINPNYPEGPKVTNEDVDYSKDVKFTVHYVGAGSNNPADNVQNAQWTRAITVDNVTGKIISSTEWVSNKDSYSNVATPVVEGYHADRAQVDGQKVTMEDQEATVTYVPNGKIVPVDPTGKPIPNVPTPQYPTDPTDPTKVTPNEPVPTIPNYTPEVPTVTPTDPGVDTPVKYTPNTVNPKPAVDQIAVVNYVDQDNNNAQIATSGNLTGKAGSVINYSTADQIKQLEARGYVLVTDGFPAGATFDDNADQNQVFTVVLKHGHAPVGPKNPEEPGTPVNPGYPEGPKWPAKDNYSKDYTSTVHFVDNNGNKMRDDNVQTSTWTRTLIIDKVTGQILNPNENWTSDKASYNEVKVPVINGYVADKANVPAKEAVQQNIEDTVTYTKVGNIVPVDPSGNRIPNVPVVPYTNDPTDPTKVVPNEPVPSVPGMTPNVTTVTPDHPTVDTPVVYTTPTPVTPQTPATPEPETPAEPARPAETPAQPAAPEAPAAPKAATPAKATPAAKQEAKKLPQTGNENSSSAAALGLAALGLTGLLAAGKKRRKED</sequence>
<feature type="compositionally biased region" description="Pro residues" evidence="6">
    <location>
        <begin position="2016"/>
        <end position="2030"/>
    </location>
</feature>
<keyword evidence="1" id="KW-0134">Cell wall</keyword>
<dbReference type="Pfam" id="PF04650">
    <property type="entry name" value="YSIRK_signal"/>
    <property type="match status" value="1"/>
</dbReference>
<dbReference type="InterPro" id="IPR019931">
    <property type="entry name" value="LPXTG_anchor"/>
</dbReference>
<protein>
    <submittedName>
        <fullName evidence="9">MucBP domain-containing protein</fullName>
    </submittedName>
</protein>
<dbReference type="InterPro" id="IPR041495">
    <property type="entry name" value="Mub_B2"/>
</dbReference>
<dbReference type="PANTHER" id="PTHR48234:SF1">
    <property type="entry name" value="SEA DOMAIN-CONTAINING PROTEIN-RELATED"/>
    <property type="match status" value="1"/>
</dbReference>
<dbReference type="Pfam" id="PF17966">
    <property type="entry name" value="Muc_B2"/>
    <property type="match status" value="6"/>
</dbReference>
<keyword evidence="10" id="KW-1185">Reference proteome</keyword>
<feature type="region of interest" description="Disordered" evidence="6">
    <location>
        <begin position="1827"/>
        <end position="1850"/>
    </location>
</feature>
<feature type="region of interest" description="Disordered" evidence="6">
    <location>
        <begin position="127"/>
        <end position="166"/>
    </location>
</feature>
<evidence type="ECO:0000256" key="7">
    <source>
        <dbReference type="SAM" id="SignalP"/>
    </source>
</evidence>
<comment type="caution">
    <text evidence="9">The sequence shown here is derived from an EMBL/GenBank/DDBJ whole genome shotgun (WGS) entry which is preliminary data.</text>
</comment>
<keyword evidence="5" id="KW-0572">Peptidoglycan-anchor</keyword>
<feature type="compositionally biased region" description="Low complexity" evidence="6">
    <location>
        <begin position="1992"/>
        <end position="2015"/>
    </location>
</feature>
<feature type="compositionally biased region" description="Polar residues" evidence="6">
    <location>
        <begin position="765"/>
        <end position="774"/>
    </location>
</feature>
<evidence type="ECO:0000256" key="2">
    <source>
        <dbReference type="ARBA" id="ARBA00022525"/>
    </source>
</evidence>
<feature type="compositionally biased region" description="Low complexity" evidence="6">
    <location>
        <begin position="2031"/>
        <end position="2065"/>
    </location>
</feature>
<dbReference type="RefSeq" id="WP_182598017.1">
    <property type="nucleotide sequence ID" value="NZ_JACIVC010000052.1"/>
</dbReference>
<evidence type="ECO:0000313" key="10">
    <source>
        <dbReference type="Proteomes" id="UP000518316"/>
    </source>
</evidence>
<dbReference type="Pfam" id="PF06458">
    <property type="entry name" value="MucBP"/>
    <property type="match status" value="1"/>
</dbReference>
<dbReference type="Proteomes" id="UP000518316">
    <property type="component" value="Unassembled WGS sequence"/>
</dbReference>
<evidence type="ECO:0000256" key="1">
    <source>
        <dbReference type="ARBA" id="ARBA00022512"/>
    </source>
</evidence>
<dbReference type="InterPro" id="IPR009459">
    <property type="entry name" value="MucBP_dom"/>
</dbReference>
<keyword evidence="3 7" id="KW-0732">Signal</keyword>
<feature type="compositionally biased region" description="Low complexity" evidence="6">
    <location>
        <begin position="45"/>
        <end position="61"/>
    </location>
</feature>
<proteinExistence type="predicted"/>
<evidence type="ECO:0000259" key="8">
    <source>
        <dbReference type="PROSITE" id="PS50847"/>
    </source>
</evidence>